<sequence length="125" mass="13821">MSALTLQKIRFRSGTWEGRIENAPTSGARPQIIVRYLDREVTGVTLKEAEAPGCWALTIPVPIEAVSEGVQSFVIIDADANVKLGDFTLIAGEPLADDLRAEVELLRAELDMLKRAFRRHCLETT</sequence>
<dbReference type="Proteomes" id="UP000013243">
    <property type="component" value="Chromosome"/>
</dbReference>
<name>A0A1B1A591_9RHOB</name>
<reference evidence="1 2" key="1">
    <citation type="journal article" date="2016" name="ISME J.">
        <title>Global occurrence and heterogeneity of the Roseobacter-clade species Ruegeria mobilis.</title>
        <authorList>
            <person name="Sonnenschein E."/>
            <person name="Gram L."/>
        </authorList>
    </citation>
    <scope>NUCLEOTIDE SEQUENCE [LARGE SCALE GENOMIC DNA]</scope>
    <source>
        <strain evidence="1 2">F1926</strain>
    </source>
</reference>
<evidence type="ECO:0000313" key="1">
    <source>
        <dbReference type="EMBL" id="ANP41687.1"/>
    </source>
</evidence>
<accession>A0A1B1A591</accession>
<dbReference type="KEGG" id="rmb:K529_012985"/>
<dbReference type="AlphaFoldDB" id="A0A1B1A591"/>
<dbReference type="RefSeq" id="WP_005660444.1">
    <property type="nucleotide sequence ID" value="NZ_CP015230.1"/>
</dbReference>
<gene>
    <name evidence="1" type="ORF">K529_012985</name>
</gene>
<proteinExistence type="predicted"/>
<dbReference type="STRING" id="1265309.K529_012985"/>
<dbReference type="OrthoDB" id="7772846at2"/>
<evidence type="ECO:0000313" key="2">
    <source>
        <dbReference type="Proteomes" id="UP000013243"/>
    </source>
</evidence>
<organism evidence="1 2">
    <name type="scientific">Tritonibacter mobilis F1926</name>
    <dbReference type="NCBI Taxonomy" id="1265309"/>
    <lineage>
        <taxon>Bacteria</taxon>
        <taxon>Pseudomonadati</taxon>
        <taxon>Pseudomonadota</taxon>
        <taxon>Alphaproteobacteria</taxon>
        <taxon>Rhodobacterales</taxon>
        <taxon>Paracoccaceae</taxon>
        <taxon>Tritonibacter</taxon>
    </lineage>
</organism>
<protein>
    <submittedName>
        <fullName evidence="1">Uncharacterized protein</fullName>
    </submittedName>
</protein>
<dbReference type="EMBL" id="CP015230">
    <property type="protein sequence ID" value="ANP41687.1"/>
    <property type="molecule type" value="Genomic_DNA"/>
</dbReference>
<dbReference type="GeneID" id="28250765"/>